<dbReference type="Proteomes" id="UP001500842">
    <property type="component" value="Unassembled WGS sequence"/>
</dbReference>
<proteinExistence type="predicted"/>
<evidence type="ECO:0000313" key="3">
    <source>
        <dbReference type="Proteomes" id="UP001500842"/>
    </source>
</evidence>
<feature type="region of interest" description="Disordered" evidence="1">
    <location>
        <begin position="1"/>
        <end position="21"/>
    </location>
</feature>
<comment type="caution">
    <text evidence="2">The sequence shown here is derived from an EMBL/GenBank/DDBJ whole genome shotgun (WGS) entry which is preliminary data.</text>
</comment>
<sequence>MTRAQGYGGTRNGSATQVQDRDSFRTFTVRELVAYGRLIVNRERVDPERVVHEFIRANPNVDLDARSTITEWQDGIRPGDTADTAERPRYF</sequence>
<feature type="compositionally biased region" description="Gly residues" evidence="1">
    <location>
        <begin position="1"/>
        <end position="11"/>
    </location>
</feature>
<dbReference type="EMBL" id="BAAAOR010000007">
    <property type="protein sequence ID" value="GAA1506637.1"/>
    <property type="molecule type" value="Genomic_DNA"/>
</dbReference>
<name>A0ABN1ZXH7_9ACTN</name>
<gene>
    <name evidence="2" type="ORF">GCM10009788_08170</name>
</gene>
<reference evidence="2 3" key="1">
    <citation type="journal article" date="2019" name="Int. J. Syst. Evol. Microbiol.">
        <title>The Global Catalogue of Microorganisms (GCM) 10K type strain sequencing project: providing services to taxonomists for standard genome sequencing and annotation.</title>
        <authorList>
            <consortium name="The Broad Institute Genomics Platform"/>
            <consortium name="The Broad Institute Genome Sequencing Center for Infectious Disease"/>
            <person name="Wu L."/>
            <person name="Ma J."/>
        </authorList>
    </citation>
    <scope>NUCLEOTIDE SEQUENCE [LARGE SCALE GENOMIC DNA]</scope>
    <source>
        <strain evidence="2 3">JCM 14942</strain>
    </source>
</reference>
<evidence type="ECO:0000256" key="1">
    <source>
        <dbReference type="SAM" id="MobiDB-lite"/>
    </source>
</evidence>
<accession>A0ABN1ZXH7</accession>
<protein>
    <submittedName>
        <fullName evidence="2">Uncharacterized protein</fullName>
    </submittedName>
</protein>
<evidence type="ECO:0000313" key="2">
    <source>
        <dbReference type="EMBL" id="GAA1506637.1"/>
    </source>
</evidence>
<organism evidence="2 3">
    <name type="scientific">Nocardioides humi</name>
    <dbReference type="NCBI Taxonomy" id="449461"/>
    <lineage>
        <taxon>Bacteria</taxon>
        <taxon>Bacillati</taxon>
        <taxon>Actinomycetota</taxon>
        <taxon>Actinomycetes</taxon>
        <taxon>Propionibacteriales</taxon>
        <taxon>Nocardioidaceae</taxon>
        <taxon>Nocardioides</taxon>
    </lineage>
</organism>
<dbReference type="RefSeq" id="WP_141005092.1">
    <property type="nucleotide sequence ID" value="NZ_BAAAOR010000007.1"/>
</dbReference>
<keyword evidence="3" id="KW-1185">Reference proteome</keyword>